<organism evidence="6 7">
    <name type="scientific">Actinoallomurus spadix</name>
    <dbReference type="NCBI Taxonomy" id="79912"/>
    <lineage>
        <taxon>Bacteria</taxon>
        <taxon>Bacillati</taxon>
        <taxon>Actinomycetota</taxon>
        <taxon>Actinomycetes</taxon>
        <taxon>Streptosporangiales</taxon>
        <taxon>Thermomonosporaceae</taxon>
        <taxon>Actinoallomurus</taxon>
    </lineage>
</organism>
<evidence type="ECO:0000256" key="1">
    <source>
        <dbReference type="ARBA" id="ARBA00023015"/>
    </source>
</evidence>
<evidence type="ECO:0000313" key="6">
    <source>
        <dbReference type="EMBL" id="GAA0322459.1"/>
    </source>
</evidence>
<dbReference type="Proteomes" id="UP001501822">
    <property type="component" value="Unassembled WGS sequence"/>
</dbReference>
<keyword evidence="2 4" id="KW-0238">DNA-binding</keyword>
<accession>A0ABN0W155</accession>
<dbReference type="EMBL" id="BAAABM010000007">
    <property type="protein sequence ID" value="GAA0322459.1"/>
    <property type="molecule type" value="Genomic_DNA"/>
</dbReference>
<evidence type="ECO:0000256" key="4">
    <source>
        <dbReference type="PROSITE-ProRule" id="PRU00335"/>
    </source>
</evidence>
<comment type="caution">
    <text evidence="4">Lacks conserved residue(s) required for the propagation of feature annotation.</text>
</comment>
<dbReference type="Pfam" id="PF00440">
    <property type="entry name" value="TetR_N"/>
    <property type="match status" value="1"/>
</dbReference>
<evidence type="ECO:0000256" key="2">
    <source>
        <dbReference type="ARBA" id="ARBA00023125"/>
    </source>
</evidence>
<keyword evidence="1" id="KW-0805">Transcription regulation</keyword>
<keyword evidence="3" id="KW-0804">Transcription</keyword>
<dbReference type="Gene3D" id="1.10.357.10">
    <property type="entry name" value="Tetracycline Repressor, domain 2"/>
    <property type="match status" value="1"/>
</dbReference>
<name>A0ABN0W155_9ACTN</name>
<protein>
    <recommendedName>
        <fullName evidence="5">HTH tetR-type domain-containing protein</fullName>
    </recommendedName>
</protein>
<evidence type="ECO:0000259" key="5">
    <source>
        <dbReference type="PROSITE" id="PS50977"/>
    </source>
</evidence>
<evidence type="ECO:0000313" key="7">
    <source>
        <dbReference type="Proteomes" id="UP001501822"/>
    </source>
</evidence>
<dbReference type="InterPro" id="IPR036271">
    <property type="entry name" value="Tet_transcr_reg_TetR-rel_C_sf"/>
</dbReference>
<feature type="domain" description="HTH tetR-type" evidence="5">
    <location>
        <begin position="1"/>
        <end position="57"/>
    </location>
</feature>
<dbReference type="SUPFAM" id="SSF48498">
    <property type="entry name" value="Tetracyclin repressor-like, C-terminal domain"/>
    <property type="match status" value="1"/>
</dbReference>
<dbReference type="SUPFAM" id="SSF46689">
    <property type="entry name" value="Homeodomain-like"/>
    <property type="match status" value="1"/>
</dbReference>
<gene>
    <name evidence="6" type="ORF">GCM10010151_10370</name>
</gene>
<dbReference type="InterPro" id="IPR001647">
    <property type="entry name" value="HTH_TetR"/>
</dbReference>
<dbReference type="PROSITE" id="PS50977">
    <property type="entry name" value="HTH_TETR_2"/>
    <property type="match status" value="1"/>
</dbReference>
<sequence>MITAAMELFAERGYRNTTVADIESRAGLAPRSGALYQHFASKEEVLRAGVRKQIEDLERVVSVMDLLPLADFRSELIMLGRWNLQELTNREPLLRLVRQEGDVVPGLVDDVREAVHDRPHREIARWIAQVTASDGLEGVDAESLALIISGSMGYYRMLESIYGQKPLGLDDDRFLDTWVEVCLAISEHFAKKAAESGAEEEKGR</sequence>
<reference evidence="6 7" key="1">
    <citation type="journal article" date="2019" name="Int. J. Syst. Evol. Microbiol.">
        <title>The Global Catalogue of Microorganisms (GCM) 10K type strain sequencing project: providing services to taxonomists for standard genome sequencing and annotation.</title>
        <authorList>
            <consortium name="The Broad Institute Genomics Platform"/>
            <consortium name="The Broad Institute Genome Sequencing Center for Infectious Disease"/>
            <person name="Wu L."/>
            <person name="Ma J."/>
        </authorList>
    </citation>
    <scope>NUCLEOTIDE SEQUENCE [LARGE SCALE GENOMIC DNA]</scope>
    <source>
        <strain evidence="6 7">JCM 3146</strain>
    </source>
</reference>
<dbReference type="InterPro" id="IPR009057">
    <property type="entry name" value="Homeodomain-like_sf"/>
</dbReference>
<dbReference type="InterPro" id="IPR050109">
    <property type="entry name" value="HTH-type_TetR-like_transc_reg"/>
</dbReference>
<dbReference type="PANTHER" id="PTHR30055:SF234">
    <property type="entry name" value="HTH-TYPE TRANSCRIPTIONAL REGULATOR BETI"/>
    <property type="match status" value="1"/>
</dbReference>
<dbReference type="PANTHER" id="PTHR30055">
    <property type="entry name" value="HTH-TYPE TRANSCRIPTIONAL REGULATOR RUTR"/>
    <property type="match status" value="1"/>
</dbReference>
<evidence type="ECO:0000256" key="3">
    <source>
        <dbReference type="ARBA" id="ARBA00023163"/>
    </source>
</evidence>
<proteinExistence type="predicted"/>
<comment type="caution">
    <text evidence="6">The sequence shown here is derived from an EMBL/GenBank/DDBJ whole genome shotgun (WGS) entry which is preliminary data.</text>
</comment>
<keyword evidence="7" id="KW-1185">Reference proteome</keyword>